<dbReference type="AlphaFoldDB" id="A0AAE1CZ31"/>
<comment type="caution">
    <text evidence="1">The sequence shown here is derived from an EMBL/GenBank/DDBJ whole genome shotgun (WGS) entry which is preliminary data.</text>
</comment>
<dbReference type="EMBL" id="JAWDGP010006146">
    <property type="protein sequence ID" value="KAK3746407.1"/>
    <property type="molecule type" value="Genomic_DNA"/>
</dbReference>
<organism evidence="1 2">
    <name type="scientific">Elysia crispata</name>
    <name type="common">lettuce slug</name>
    <dbReference type="NCBI Taxonomy" id="231223"/>
    <lineage>
        <taxon>Eukaryota</taxon>
        <taxon>Metazoa</taxon>
        <taxon>Spiralia</taxon>
        <taxon>Lophotrochozoa</taxon>
        <taxon>Mollusca</taxon>
        <taxon>Gastropoda</taxon>
        <taxon>Heterobranchia</taxon>
        <taxon>Euthyneura</taxon>
        <taxon>Panpulmonata</taxon>
        <taxon>Sacoglossa</taxon>
        <taxon>Placobranchoidea</taxon>
        <taxon>Plakobranchidae</taxon>
        <taxon>Elysia</taxon>
    </lineage>
</organism>
<reference evidence="1" key="1">
    <citation type="journal article" date="2023" name="G3 (Bethesda)">
        <title>A reference genome for the long-term kleptoplast-retaining sea slug Elysia crispata morphotype clarki.</title>
        <authorList>
            <person name="Eastman K.E."/>
            <person name="Pendleton A.L."/>
            <person name="Shaikh M.A."/>
            <person name="Suttiyut T."/>
            <person name="Ogas R."/>
            <person name="Tomko P."/>
            <person name="Gavelis G."/>
            <person name="Widhalm J.R."/>
            <person name="Wisecaver J.H."/>
        </authorList>
    </citation>
    <scope>NUCLEOTIDE SEQUENCE</scope>
    <source>
        <strain evidence="1">ECLA1</strain>
    </source>
</reference>
<evidence type="ECO:0000313" key="1">
    <source>
        <dbReference type="EMBL" id="KAK3746407.1"/>
    </source>
</evidence>
<keyword evidence="2" id="KW-1185">Reference proteome</keyword>
<dbReference type="Proteomes" id="UP001283361">
    <property type="component" value="Unassembled WGS sequence"/>
</dbReference>
<accession>A0AAE1CZ31</accession>
<name>A0AAE1CZ31_9GAST</name>
<feature type="non-terminal residue" evidence="1">
    <location>
        <position position="28"/>
    </location>
</feature>
<protein>
    <submittedName>
        <fullName evidence="1">Uncharacterized protein</fullName>
    </submittedName>
</protein>
<proteinExistence type="predicted"/>
<evidence type="ECO:0000313" key="2">
    <source>
        <dbReference type="Proteomes" id="UP001283361"/>
    </source>
</evidence>
<sequence>MCLDGGAGRTVLSGEKIGFRDREIHLQE</sequence>
<gene>
    <name evidence="1" type="ORF">RRG08_043152</name>
</gene>